<evidence type="ECO:0000256" key="1">
    <source>
        <dbReference type="ARBA" id="ARBA00023125"/>
    </source>
</evidence>
<sequence>MPTDTADPVAVMKAAQSLALTPTSHRQDADAATRTARATRDKDDLVLLLDALGLPGDEPEITRLLPHLSTPKAGTPGRLDPFGGNTVPSTTTPADRPEHDVLANLDPMTREVALSMRAKGDSPLKILAATGLDENDLQHLIAQHPDAAKQASPYDTAVDELLTWADQHPQAKVRRLAEQTRESLDKLLAQRTGDQAIAKHEAEVAALKARLQHAEQALRDAKAGKPTTTARTADPTAGADLAQPAEKATRNEIRAWAARNGHTVADRGVIPQAVLRAWYDAHPDTLAQAG</sequence>
<keyword evidence="1" id="KW-0238">DNA-binding</keyword>
<feature type="region of interest" description="Disordered" evidence="2">
    <location>
        <begin position="68"/>
        <end position="99"/>
    </location>
</feature>
<dbReference type="InterPro" id="IPR055370">
    <property type="entry name" value="Lsr2_DNA-bd"/>
</dbReference>
<dbReference type="Pfam" id="PF23359">
    <property type="entry name" value="Lsr2_DNA-bd"/>
    <property type="match status" value="1"/>
</dbReference>
<proteinExistence type="predicted"/>
<name>A0ABN2Y4G0_9ACTN</name>
<evidence type="ECO:0000259" key="3">
    <source>
        <dbReference type="Pfam" id="PF23359"/>
    </source>
</evidence>
<dbReference type="EMBL" id="BAAANS010000078">
    <property type="protein sequence ID" value="GAA2121340.1"/>
    <property type="molecule type" value="Genomic_DNA"/>
</dbReference>
<organism evidence="4 5">
    <name type="scientific">Kitasatospora saccharophila</name>
    <dbReference type="NCBI Taxonomy" id="407973"/>
    <lineage>
        <taxon>Bacteria</taxon>
        <taxon>Bacillati</taxon>
        <taxon>Actinomycetota</taxon>
        <taxon>Actinomycetes</taxon>
        <taxon>Kitasatosporales</taxon>
        <taxon>Streptomycetaceae</taxon>
        <taxon>Kitasatospora</taxon>
    </lineage>
</organism>
<feature type="domain" description="Lsr2 DNA-binding" evidence="3">
    <location>
        <begin position="248"/>
        <end position="281"/>
    </location>
</feature>
<dbReference type="InterPro" id="IPR036625">
    <property type="entry name" value="E3-bd_dom_sf"/>
</dbReference>
<dbReference type="Proteomes" id="UP001500897">
    <property type="component" value="Unassembled WGS sequence"/>
</dbReference>
<evidence type="ECO:0000256" key="2">
    <source>
        <dbReference type="SAM" id="MobiDB-lite"/>
    </source>
</evidence>
<protein>
    <recommendedName>
        <fullName evidence="3">Lsr2 DNA-binding domain-containing protein</fullName>
    </recommendedName>
</protein>
<evidence type="ECO:0000313" key="5">
    <source>
        <dbReference type="Proteomes" id="UP001500897"/>
    </source>
</evidence>
<dbReference type="RefSeq" id="WP_344558324.1">
    <property type="nucleotide sequence ID" value="NZ_BAAANS010000078.1"/>
</dbReference>
<evidence type="ECO:0000313" key="4">
    <source>
        <dbReference type="EMBL" id="GAA2121340.1"/>
    </source>
</evidence>
<keyword evidence="5" id="KW-1185">Reference proteome</keyword>
<dbReference type="Gene3D" id="4.10.320.10">
    <property type="entry name" value="E3-binding domain"/>
    <property type="match status" value="1"/>
</dbReference>
<reference evidence="4 5" key="1">
    <citation type="journal article" date="2019" name="Int. J. Syst. Evol. Microbiol.">
        <title>The Global Catalogue of Microorganisms (GCM) 10K type strain sequencing project: providing services to taxonomists for standard genome sequencing and annotation.</title>
        <authorList>
            <consortium name="The Broad Institute Genomics Platform"/>
            <consortium name="The Broad Institute Genome Sequencing Center for Infectious Disease"/>
            <person name="Wu L."/>
            <person name="Ma J."/>
        </authorList>
    </citation>
    <scope>NUCLEOTIDE SEQUENCE [LARGE SCALE GENOMIC DNA]</scope>
    <source>
        <strain evidence="4 5">JCM 14559</strain>
    </source>
</reference>
<comment type="caution">
    <text evidence="4">The sequence shown here is derived from an EMBL/GenBank/DDBJ whole genome shotgun (WGS) entry which is preliminary data.</text>
</comment>
<accession>A0ABN2Y4G0</accession>
<feature type="region of interest" description="Disordered" evidence="2">
    <location>
        <begin position="219"/>
        <end position="246"/>
    </location>
</feature>
<feature type="compositionally biased region" description="Low complexity" evidence="2">
    <location>
        <begin position="226"/>
        <end position="240"/>
    </location>
</feature>
<gene>
    <name evidence="4" type="ORF">GCM10009759_70940</name>
</gene>